<accession>A0ABX1GD30</accession>
<keyword evidence="6" id="KW-0472">Membrane</keyword>
<evidence type="ECO:0000256" key="3">
    <source>
        <dbReference type="ARBA" id="ARBA00013208"/>
    </source>
</evidence>
<dbReference type="Pfam" id="PF10502">
    <property type="entry name" value="Peptidase_S26"/>
    <property type="match status" value="1"/>
</dbReference>
<dbReference type="NCBIfam" id="TIGR02227">
    <property type="entry name" value="sigpep_I_bact"/>
    <property type="match status" value="1"/>
</dbReference>
<dbReference type="PANTHER" id="PTHR43390">
    <property type="entry name" value="SIGNAL PEPTIDASE I"/>
    <property type="match status" value="1"/>
</dbReference>
<comment type="subcellular location">
    <subcellularLocation>
        <location evidence="6">Membrane</location>
        <topology evidence="6">Multi-pass membrane protein</topology>
    </subcellularLocation>
</comment>
<sequence>MVNLILLAVASASLIVWLLQEVKGRRQIQTALQWCAEKKTASDAQSLRQQVIPGWLEWSFRIVAGLWFVWIASVVMIKDGDFALALVVLTLLAGLIAGLDKFVFERGRRAFVSAGNVAVYITYFVKQEQDSLKQELGGTLPIAENARSFFPVLLVVLLLRSFIVEPFQIPSASMVPSLEIGDYILVNKHKYGLRLPVIGTKFIEVDEPKRGDVMVFFPPGDKRYFIKRVIGLPGDTLRYSNKKLYINGELVPHTLEAEVPPLRPVTQVIREQLGNSEHLIHHDRRIYRGDFEVTVAPGHYFMMGDNRDNSSDSRVWGQVPEENIVGKAFAIWMHWRSFSELPSFDRVGLIR</sequence>
<dbReference type="PROSITE" id="PS00761">
    <property type="entry name" value="SPASE_I_3"/>
    <property type="match status" value="1"/>
</dbReference>
<dbReference type="InterPro" id="IPR019758">
    <property type="entry name" value="Pept_S26A_signal_pept_1_CS"/>
</dbReference>
<keyword evidence="5 6" id="KW-0378">Hydrolase</keyword>
<dbReference type="EMBL" id="JAAWWK010000002">
    <property type="protein sequence ID" value="NKI17089.1"/>
    <property type="molecule type" value="Genomic_DNA"/>
</dbReference>
<evidence type="ECO:0000313" key="9">
    <source>
        <dbReference type="Proteomes" id="UP000765845"/>
    </source>
</evidence>
<evidence type="ECO:0000259" key="7">
    <source>
        <dbReference type="Pfam" id="PF10502"/>
    </source>
</evidence>
<dbReference type="RefSeq" id="WP_168449618.1">
    <property type="nucleotide sequence ID" value="NZ_JAAWWK010000002.1"/>
</dbReference>
<evidence type="ECO:0000256" key="1">
    <source>
        <dbReference type="ARBA" id="ARBA00000677"/>
    </source>
</evidence>
<comment type="similarity">
    <text evidence="2 6">Belongs to the peptidase S26 family.</text>
</comment>
<comment type="catalytic activity">
    <reaction evidence="1 6">
        <text>Cleavage of hydrophobic, N-terminal signal or leader sequences from secreted and periplasmic proteins.</text>
        <dbReference type="EC" id="3.4.21.89"/>
    </reaction>
</comment>
<keyword evidence="6" id="KW-0645">Protease</keyword>
<dbReference type="EC" id="3.4.21.89" evidence="3 6"/>
<proteinExistence type="inferred from homology"/>
<dbReference type="InterPro" id="IPR036286">
    <property type="entry name" value="LexA/Signal_pep-like_sf"/>
</dbReference>
<protein>
    <recommendedName>
        <fullName evidence="4 6">Signal peptidase I</fullName>
        <ecNumber evidence="3 6">3.4.21.89</ecNumber>
    </recommendedName>
</protein>
<keyword evidence="6" id="KW-0812">Transmembrane</keyword>
<organism evidence="8 9">
    <name type="scientific">Spongiibacter thalassae</name>
    <dbReference type="NCBI Taxonomy" id="2721624"/>
    <lineage>
        <taxon>Bacteria</taxon>
        <taxon>Pseudomonadati</taxon>
        <taxon>Pseudomonadota</taxon>
        <taxon>Gammaproteobacteria</taxon>
        <taxon>Cellvibrionales</taxon>
        <taxon>Spongiibacteraceae</taxon>
        <taxon>Spongiibacter</taxon>
    </lineage>
</organism>
<dbReference type="PRINTS" id="PR00727">
    <property type="entry name" value="LEADERPTASE"/>
</dbReference>
<reference evidence="8 9" key="1">
    <citation type="submission" date="2020-04" db="EMBL/GenBank/DDBJ databases">
        <authorList>
            <person name="Yoon J."/>
        </authorList>
    </citation>
    <scope>NUCLEOTIDE SEQUENCE [LARGE SCALE GENOMIC DNA]</scope>
    <source>
        <strain evidence="8 9">KMU-166</strain>
    </source>
</reference>
<dbReference type="CDD" id="cd06530">
    <property type="entry name" value="S26_SPase_I"/>
    <property type="match status" value="1"/>
</dbReference>
<dbReference type="InterPro" id="IPR019757">
    <property type="entry name" value="Pept_S26A_signal_pept_1_Lys-AS"/>
</dbReference>
<evidence type="ECO:0000256" key="2">
    <source>
        <dbReference type="ARBA" id="ARBA00009370"/>
    </source>
</evidence>
<dbReference type="PROSITE" id="PS00760">
    <property type="entry name" value="SPASE_I_2"/>
    <property type="match status" value="1"/>
</dbReference>
<keyword evidence="6" id="KW-1133">Transmembrane helix</keyword>
<dbReference type="InterPro" id="IPR019533">
    <property type="entry name" value="Peptidase_S26"/>
</dbReference>
<evidence type="ECO:0000256" key="6">
    <source>
        <dbReference type="RuleBase" id="RU362042"/>
    </source>
</evidence>
<evidence type="ECO:0000256" key="4">
    <source>
        <dbReference type="ARBA" id="ARBA00019232"/>
    </source>
</evidence>
<keyword evidence="9" id="KW-1185">Reference proteome</keyword>
<dbReference type="PANTHER" id="PTHR43390:SF1">
    <property type="entry name" value="CHLOROPLAST PROCESSING PEPTIDASE"/>
    <property type="match status" value="1"/>
</dbReference>
<evidence type="ECO:0000256" key="5">
    <source>
        <dbReference type="ARBA" id="ARBA00022801"/>
    </source>
</evidence>
<dbReference type="Gene3D" id="2.10.109.10">
    <property type="entry name" value="Umud Fragment, subunit A"/>
    <property type="match status" value="1"/>
</dbReference>
<feature type="domain" description="Peptidase S26" evidence="7">
    <location>
        <begin position="144"/>
        <end position="332"/>
    </location>
</feature>
<comment type="caution">
    <text evidence="8">The sequence shown here is derived from an EMBL/GenBank/DDBJ whole genome shotgun (WGS) entry which is preliminary data.</text>
</comment>
<dbReference type="SUPFAM" id="SSF51306">
    <property type="entry name" value="LexA/Signal peptidase"/>
    <property type="match status" value="1"/>
</dbReference>
<dbReference type="GO" id="GO:0009003">
    <property type="term" value="F:signal peptidase activity"/>
    <property type="evidence" value="ECO:0007669"/>
    <property type="project" value="UniProtKB-EC"/>
</dbReference>
<feature type="transmembrane region" description="Helical" evidence="6">
    <location>
        <begin position="58"/>
        <end position="77"/>
    </location>
</feature>
<feature type="transmembrane region" description="Helical" evidence="6">
    <location>
        <begin position="84"/>
        <end position="104"/>
    </location>
</feature>
<name>A0ABX1GD30_9GAMM</name>
<evidence type="ECO:0000313" key="8">
    <source>
        <dbReference type="EMBL" id="NKI17089.1"/>
    </source>
</evidence>
<dbReference type="InterPro" id="IPR000223">
    <property type="entry name" value="Pept_S26A_signal_pept_1"/>
</dbReference>
<dbReference type="Proteomes" id="UP000765845">
    <property type="component" value="Unassembled WGS sequence"/>
</dbReference>
<gene>
    <name evidence="8" type="primary">lepB</name>
    <name evidence="8" type="ORF">HCU74_06595</name>
</gene>